<accession>A0ABY4TQ52</accession>
<evidence type="ECO:0000313" key="2">
    <source>
        <dbReference type="Proteomes" id="UP001055580"/>
    </source>
</evidence>
<name>A0ABY4TQ52_9SPHN</name>
<evidence type="ECO:0000313" key="1">
    <source>
        <dbReference type="EMBL" id="URW74510.1"/>
    </source>
</evidence>
<evidence type="ECO:0008006" key="3">
    <source>
        <dbReference type="Google" id="ProtNLM"/>
    </source>
</evidence>
<protein>
    <recommendedName>
        <fullName evidence="3">UrcA family protein</fullName>
    </recommendedName>
</protein>
<dbReference type="RefSeq" id="WP_250748794.1">
    <property type="nucleotide sequence ID" value="NZ_CP098401.1"/>
</dbReference>
<sequence length="114" mass="11849">MILAALLMMQAAPAATEAAMATRLDQRWRGSLKGGACVTKRSTGDVDVDRIGCSAMETCQPQFDSRLQAAGDRAIPAGTKKVMRAALTAELAKCVTDARRAGIAALSAQRGAAL</sequence>
<organism evidence="1 2">
    <name type="scientific">Sphingomonas donggukensis</name>
    <dbReference type="NCBI Taxonomy" id="2949093"/>
    <lineage>
        <taxon>Bacteria</taxon>
        <taxon>Pseudomonadati</taxon>
        <taxon>Pseudomonadota</taxon>
        <taxon>Alphaproteobacteria</taxon>
        <taxon>Sphingomonadales</taxon>
        <taxon>Sphingomonadaceae</taxon>
        <taxon>Sphingomonas</taxon>
    </lineage>
</organism>
<dbReference type="Proteomes" id="UP001055580">
    <property type="component" value="Chromosome"/>
</dbReference>
<gene>
    <name evidence="1" type="ORF">M9980_07915</name>
</gene>
<dbReference type="EMBL" id="CP098401">
    <property type="protein sequence ID" value="URW74510.1"/>
    <property type="molecule type" value="Genomic_DNA"/>
</dbReference>
<keyword evidence="2" id="KW-1185">Reference proteome</keyword>
<proteinExistence type="predicted"/>
<reference evidence="1" key="1">
    <citation type="submission" date="2022-05" db="EMBL/GenBank/DDBJ databases">
        <title>Sphingomonas sp. strain RMG20 Genome sequencing and assembly.</title>
        <authorList>
            <person name="Kim I."/>
        </authorList>
    </citation>
    <scope>NUCLEOTIDE SEQUENCE</scope>
    <source>
        <strain evidence="1">RMG20</strain>
    </source>
</reference>